<reference evidence="3" key="1">
    <citation type="submission" date="2021-06" db="EMBL/GenBank/DDBJ databases">
        <authorList>
            <person name="Kallberg Y."/>
            <person name="Tangrot J."/>
            <person name="Rosling A."/>
        </authorList>
    </citation>
    <scope>NUCLEOTIDE SEQUENCE</scope>
    <source>
        <strain evidence="3">CL551</strain>
    </source>
</reference>
<feature type="domain" description="Protein kinase" evidence="2">
    <location>
        <begin position="50"/>
        <end position="390"/>
    </location>
</feature>
<keyword evidence="1" id="KW-0547">Nucleotide-binding</keyword>
<feature type="binding site" evidence="1">
    <location>
        <position position="89"/>
    </location>
    <ligand>
        <name>ATP</name>
        <dbReference type="ChEBI" id="CHEBI:30616"/>
    </ligand>
</feature>
<dbReference type="InterPro" id="IPR000719">
    <property type="entry name" value="Prot_kinase_dom"/>
</dbReference>
<dbReference type="InterPro" id="IPR017441">
    <property type="entry name" value="Protein_kinase_ATP_BS"/>
</dbReference>
<evidence type="ECO:0000256" key="1">
    <source>
        <dbReference type="PROSITE-ProRule" id="PRU10141"/>
    </source>
</evidence>
<feature type="non-terminal residue" evidence="3">
    <location>
        <position position="390"/>
    </location>
</feature>
<organism evidence="3 4">
    <name type="scientific">Acaulospora morrowiae</name>
    <dbReference type="NCBI Taxonomy" id="94023"/>
    <lineage>
        <taxon>Eukaryota</taxon>
        <taxon>Fungi</taxon>
        <taxon>Fungi incertae sedis</taxon>
        <taxon>Mucoromycota</taxon>
        <taxon>Glomeromycotina</taxon>
        <taxon>Glomeromycetes</taxon>
        <taxon>Diversisporales</taxon>
        <taxon>Acaulosporaceae</taxon>
        <taxon>Acaulospora</taxon>
    </lineage>
</organism>
<dbReference type="CDD" id="cd00180">
    <property type="entry name" value="PKc"/>
    <property type="match status" value="1"/>
</dbReference>
<feature type="non-terminal residue" evidence="3">
    <location>
        <position position="1"/>
    </location>
</feature>
<sequence length="390" mass="44897">SPRSTSGNLEIDKFLEETIYASNTNSSVSNDISLKSVVDKSLKWIPYEEFSNLTKIGEGGSGIVYSAIWNDAPEQKYDLIWNKRRVVLKVLVKSGFGCVNFLDKLRFYYQCMSSGRILPCYGISREPLTNHYILVMQYASEGDLGNYVRQAFGQFDWWKRIDMLRDVILGLNSIHSAGLIHQNFHSGNILVHGYGNNSNNLDTYISDLGMYHQFPSTKIDNDDTGPIAANRIKVFGVLPYIAPEARPTVDELLEEFRDLSIYRNQINRAEVSRLAMVENLLNNESKRVKRHAEAFYSSRLLEFENLPRPINAEIDEDSEDQDDSYIFITNEKIFVKDLNLVKVRRRAYSVTSDDRHSKTSRKDRRSMQIFQSPVLPQQLQQNPARNLNQR</sequence>
<evidence type="ECO:0000313" key="4">
    <source>
        <dbReference type="Proteomes" id="UP000789342"/>
    </source>
</evidence>
<dbReference type="EMBL" id="CAJVPV010031667">
    <property type="protein sequence ID" value="CAG8743325.1"/>
    <property type="molecule type" value="Genomic_DNA"/>
</dbReference>
<keyword evidence="4" id="KW-1185">Reference proteome</keyword>
<dbReference type="Proteomes" id="UP000789342">
    <property type="component" value="Unassembled WGS sequence"/>
</dbReference>
<protein>
    <submittedName>
        <fullName evidence="3">18043_t:CDS:1</fullName>
    </submittedName>
</protein>
<dbReference type="OrthoDB" id="544350at2759"/>
<dbReference type="InterPro" id="IPR001245">
    <property type="entry name" value="Ser-Thr/Tyr_kinase_cat_dom"/>
</dbReference>
<comment type="caution">
    <text evidence="3">The sequence shown here is derived from an EMBL/GenBank/DDBJ whole genome shotgun (WGS) entry which is preliminary data.</text>
</comment>
<dbReference type="Gene3D" id="1.10.510.10">
    <property type="entry name" value="Transferase(Phosphotransferase) domain 1"/>
    <property type="match status" value="1"/>
</dbReference>
<dbReference type="PROSITE" id="PS00107">
    <property type="entry name" value="PROTEIN_KINASE_ATP"/>
    <property type="match status" value="1"/>
</dbReference>
<evidence type="ECO:0000313" key="3">
    <source>
        <dbReference type="EMBL" id="CAG8743325.1"/>
    </source>
</evidence>
<proteinExistence type="predicted"/>
<keyword evidence="1" id="KW-0067">ATP-binding</keyword>
<dbReference type="PANTHER" id="PTHR44329">
    <property type="entry name" value="SERINE/THREONINE-PROTEIN KINASE TNNI3K-RELATED"/>
    <property type="match status" value="1"/>
</dbReference>
<evidence type="ECO:0000259" key="2">
    <source>
        <dbReference type="PROSITE" id="PS50011"/>
    </source>
</evidence>
<dbReference type="SUPFAM" id="SSF56112">
    <property type="entry name" value="Protein kinase-like (PK-like)"/>
    <property type="match status" value="1"/>
</dbReference>
<dbReference type="InterPro" id="IPR011009">
    <property type="entry name" value="Kinase-like_dom_sf"/>
</dbReference>
<gene>
    <name evidence="3" type="ORF">AMORRO_LOCUS14870</name>
</gene>
<dbReference type="GO" id="GO:0005524">
    <property type="term" value="F:ATP binding"/>
    <property type="evidence" value="ECO:0007669"/>
    <property type="project" value="UniProtKB-UniRule"/>
</dbReference>
<accession>A0A9N9IQZ5</accession>
<dbReference type="GO" id="GO:0004674">
    <property type="term" value="F:protein serine/threonine kinase activity"/>
    <property type="evidence" value="ECO:0007669"/>
    <property type="project" value="TreeGrafter"/>
</dbReference>
<dbReference type="Pfam" id="PF07714">
    <property type="entry name" value="PK_Tyr_Ser-Thr"/>
    <property type="match status" value="1"/>
</dbReference>
<dbReference type="InterPro" id="IPR051681">
    <property type="entry name" value="Ser/Thr_Kinases-Pseudokinases"/>
</dbReference>
<dbReference type="AlphaFoldDB" id="A0A9N9IQZ5"/>
<dbReference type="PROSITE" id="PS50011">
    <property type="entry name" value="PROTEIN_KINASE_DOM"/>
    <property type="match status" value="1"/>
</dbReference>
<name>A0A9N9IQZ5_9GLOM</name>